<dbReference type="Proteomes" id="UP000005010">
    <property type="component" value="Chromosome"/>
</dbReference>
<accession>I0ELU0</accession>
<reference evidence="2" key="1">
    <citation type="submission" date="2012-04" db="EMBL/GenBank/DDBJ databases">
        <title>Complete genome sequence of Helicobacter cetorum strain MIT 00-7128.</title>
        <authorList>
            <person name="Kersulyte D."/>
            <person name="Berg D.E."/>
        </authorList>
    </citation>
    <scope>NUCLEOTIDE SEQUENCE [LARGE SCALE GENOMIC DNA]</scope>
    <source>
        <strain evidence="2">MIT 00-7128</strain>
    </source>
</reference>
<dbReference type="AlphaFoldDB" id="I0ELU0"/>
<evidence type="ECO:0000313" key="1">
    <source>
        <dbReference type="EMBL" id="AFI03909.1"/>
    </source>
</evidence>
<sequence>MFYYQRLIRVLPLLNKSNHLLTHKIAFYIISKVKTKSQIQVLVIKVLRMVGGKKHCASKMYREMPPIFTIAQS</sequence>
<dbReference type="PATRIC" id="fig|182217.3.peg.673"/>
<keyword evidence="2" id="KW-1185">Reference proteome</keyword>
<proteinExistence type="predicted"/>
<gene>
    <name evidence="1" type="ordered locus">HCW_03140</name>
</gene>
<dbReference type="KEGG" id="hce:HCW_03140"/>
<dbReference type="HOGENOM" id="CLU_2699626_0_0_7"/>
<organism evidence="1 2">
    <name type="scientific">Helicobacter cetorum (strain ATCC BAA-429 / MIT 00-7128)</name>
    <dbReference type="NCBI Taxonomy" id="182217"/>
    <lineage>
        <taxon>Bacteria</taxon>
        <taxon>Pseudomonadati</taxon>
        <taxon>Campylobacterota</taxon>
        <taxon>Epsilonproteobacteria</taxon>
        <taxon>Campylobacterales</taxon>
        <taxon>Helicobacteraceae</taxon>
        <taxon>Helicobacter</taxon>
    </lineage>
</organism>
<name>I0ELU0_HELC0</name>
<dbReference type="EMBL" id="CP003479">
    <property type="protein sequence ID" value="AFI03909.1"/>
    <property type="molecule type" value="Genomic_DNA"/>
</dbReference>
<evidence type="ECO:0000313" key="2">
    <source>
        <dbReference type="Proteomes" id="UP000005010"/>
    </source>
</evidence>
<protein>
    <submittedName>
        <fullName evidence="1">Uncharacterized protein</fullName>
    </submittedName>
</protein>